<proteinExistence type="predicted"/>
<accession>A0A318JNQ1</accession>
<dbReference type="EMBL" id="QJKF01000021">
    <property type="protein sequence ID" value="PXX55601.1"/>
    <property type="molecule type" value="Genomic_DNA"/>
</dbReference>
<dbReference type="AlphaFoldDB" id="A0A318JNQ1"/>
<keyword evidence="2" id="KW-1185">Reference proteome</keyword>
<protein>
    <submittedName>
        <fullName evidence="1">WXG100 family type VII secretion target</fullName>
    </submittedName>
</protein>
<sequence>MGDPLEVHQSKLRATATWLEQSAHEFADDVDSHMRKVHEFVGGEWRGDAAKSHQSPWDDWEEGARRIIGSFITDAGLLRDAAATYVRTDGGSADSIGRGGRA</sequence>
<evidence type="ECO:0000313" key="1">
    <source>
        <dbReference type="EMBL" id="PXX55601.1"/>
    </source>
</evidence>
<dbReference type="RefSeq" id="WP_040736675.1">
    <property type="nucleotide sequence ID" value="NZ_QJKF01000021.1"/>
</dbReference>
<name>A0A318JNQ1_9NOCA</name>
<dbReference type="InterPro" id="IPR010310">
    <property type="entry name" value="T7SS_ESAT-6-like"/>
</dbReference>
<dbReference type="Pfam" id="PF06013">
    <property type="entry name" value="WXG100"/>
    <property type="match status" value="1"/>
</dbReference>
<evidence type="ECO:0000313" key="2">
    <source>
        <dbReference type="Proteomes" id="UP000247569"/>
    </source>
</evidence>
<organism evidence="1 2">
    <name type="scientific">Nocardia tenerifensis</name>
    <dbReference type="NCBI Taxonomy" id="228006"/>
    <lineage>
        <taxon>Bacteria</taxon>
        <taxon>Bacillati</taxon>
        <taxon>Actinomycetota</taxon>
        <taxon>Actinomycetes</taxon>
        <taxon>Mycobacteriales</taxon>
        <taxon>Nocardiaceae</taxon>
        <taxon>Nocardia</taxon>
    </lineage>
</organism>
<reference evidence="1 2" key="1">
    <citation type="submission" date="2018-05" db="EMBL/GenBank/DDBJ databases">
        <title>Genomic Encyclopedia of Type Strains, Phase IV (KMG-IV): sequencing the most valuable type-strain genomes for metagenomic binning, comparative biology and taxonomic classification.</title>
        <authorList>
            <person name="Goeker M."/>
        </authorList>
    </citation>
    <scope>NUCLEOTIDE SEQUENCE [LARGE SCALE GENOMIC DNA]</scope>
    <source>
        <strain evidence="1 2">DSM 44704</strain>
    </source>
</reference>
<dbReference type="Proteomes" id="UP000247569">
    <property type="component" value="Unassembled WGS sequence"/>
</dbReference>
<gene>
    <name evidence="1" type="ORF">DFR70_12170</name>
</gene>
<dbReference type="SUPFAM" id="SSF140453">
    <property type="entry name" value="EsxAB dimer-like"/>
    <property type="match status" value="1"/>
</dbReference>
<comment type="caution">
    <text evidence="1">The sequence shown here is derived from an EMBL/GenBank/DDBJ whole genome shotgun (WGS) entry which is preliminary data.</text>
</comment>
<dbReference type="OrthoDB" id="4552948at2"/>
<dbReference type="Gene3D" id="1.10.287.1060">
    <property type="entry name" value="ESAT-6-like"/>
    <property type="match status" value="1"/>
</dbReference>
<dbReference type="InterPro" id="IPR036689">
    <property type="entry name" value="ESAT-6-like_sf"/>
</dbReference>